<keyword evidence="3" id="KW-1003">Cell membrane</keyword>
<reference evidence="10" key="1">
    <citation type="submission" date="2015-02" db="EMBL/GenBank/DDBJ databases">
        <title>Genome sequencing for Strongylocentrotus purpuratus.</title>
        <authorList>
            <person name="Murali S."/>
            <person name="Liu Y."/>
            <person name="Vee V."/>
            <person name="English A."/>
            <person name="Wang M."/>
            <person name="Skinner E."/>
            <person name="Han Y."/>
            <person name="Muzny D.M."/>
            <person name="Worley K.C."/>
            <person name="Gibbs R.A."/>
        </authorList>
    </citation>
    <scope>NUCLEOTIDE SEQUENCE</scope>
</reference>
<feature type="transmembrane region" description="Helical" evidence="7">
    <location>
        <begin position="265"/>
        <end position="286"/>
    </location>
</feature>
<dbReference type="Pfam" id="PF09815">
    <property type="entry name" value="XK-related"/>
    <property type="match status" value="1"/>
</dbReference>
<feature type="transmembrane region" description="Helical" evidence="7">
    <location>
        <begin position="225"/>
        <end position="244"/>
    </location>
</feature>
<feature type="region of interest" description="Disordered" evidence="8">
    <location>
        <begin position="1"/>
        <end position="43"/>
    </location>
</feature>
<dbReference type="InterPro" id="IPR018629">
    <property type="entry name" value="XK-rel"/>
</dbReference>
<comment type="similarity">
    <text evidence="2 7">Belongs to the XK family.</text>
</comment>
<dbReference type="RefSeq" id="XP_030839280.1">
    <property type="nucleotide sequence ID" value="XM_030983420.1"/>
</dbReference>
<dbReference type="Proteomes" id="UP000007110">
    <property type="component" value="Unassembled WGS sequence"/>
</dbReference>
<name>A0A7M7NTU0_STRPU</name>
<keyword evidence="10" id="KW-1185">Reference proteome</keyword>
<protein>
    <recommendedName>
        <fullName evidence="7">XK-related protein</fullName>
    </recommendedName>
</protein>
<dbReference type="InParanoid" id="A0A7M7NTU0"/>
<feature type="transmembrane region" description="Helical" evidence="7">
    <location>
        <begin position="381"/>
        <end position="402"/>
    </location>
</feature>
<dbReference type="OMA" id="DIALACM"/>
<evidence type="ECO:0000313" key="10">
    <source>
        <dbReference type="Proteomes" id="UP000007110"/>
    </source>
</evidence>
<evidence type="ECO:0000256" key="4">
    <source>
        <dbReference type="ARBA" id="ARBA00022692"/>
    </source>
</evidence>
<reference evidence="9" key="2">
    <citation type="submission" date="2021-01" db="UniProtKB">
        <authorList>
            <consortium name="EnsemblMetazoa"/>
        </authorList>
    </citation>
    <scope>IDENTIFICATION</scope>
</reference>
<evidence type="ECO:0000256" key="2">
    <source>
        <dbReference type="ARBA" id="ARBA00008789"/>
    </source>
</evidence>
<organism evidence="9 10">
    <name type="scientific">Strongylocentrotus purpuratus</name>
    <name type="common">Purple sea urchin</name>
    <dbReference type="NCBI Taxonomy" id="7668"/>
    <lineage>
        <taxon>Eukaryota</taxon>
        <taxon>Metazoa</taxon>
        <taxon>Echinodermata</taxon>
        <taxon>Eleutherozoa</taxon>
        <taxon>Echinozoa</taxon>
        <taxon>Echinoidea</taxon>
        <taxon>Euechinoidea</taxon>
        <taxon>Echinacea</taxon>
        <taxon>Camarodonta</taxon>
        <taxon>Echinidea</taxon>
        <taxon>Strongylocentrotidae</taxon>
        <taxon>Strongylocentrotus</taxon>
    </lineage>
</organism>
<keyword evidence="6 7" id="KW-0472">Membrane</keyword>
<keyword evidence="5 7" id="KW-1133">Transmembrane helix</keyword>
<dbReference type="GeneID" id="584966"/>
<sequence length="551" mass="64048">MTADDSTDVGDTTNALRKTPSRELDFEFTPQSQNAGNGQPRESIQSDVLNHQEPEEPPTCGFCVRGGRFTNFDALFILGGMIMYIADLVTDLVVGVQYFRAGYTLWAIMTFIFVLLPSLVLQYFSFRWFVSDLDEDAEHKKKGWCAKLWSWCQWLFAHVLQLGAIKRYWRTLKFGLRSRKNQEYYPLMIYEYRDITMLRLLEAFMESAPQLVLQVYIMVESEELYWLTAASAIVSLSSLGWALEAYHKALRDSRGDKKKITYYGVVLRIFWRLFTITARVIALALFAAIYEWWVFVVAGAHWLMMTLWLVWQQTDFCETKFEEVLFDAVMGIIHIFCFFNMKEGRTRFRALVFYTVIFIENTIMFGLWYHKQESREKMYGLPALVFVWGGFFMGIFLMAFYYRFCHPTGKLPFCFCGIDDEEEVQQSREDTMSNNAVALRSLSHRGHEETAVDGGDEVDGGVYVNNVDSKLSAKSRKMSERDRYYANLFSYKWRRHIHPELLPSPKQQKYVDGIVTAVPTSPMRPEMIDTQAVFRLDATEVSTQPHAKVAL</sequence>
<evidence type="ECO:0000313" key="9">
    <source>
        <dbReference type="EnsemblMetazoa" id="XP_030839280"/>
    </source>
</evidence>
<dbReference type="InterPro" id="IPR050895">
    <property type="entry name" value="XK-related_scramblase"/>
</dbReference>
<dbReference type="GO" id="GO:0070782">
    <property type="term" value="P:phosphatidylserine exposure on apoptotic cell surface"/>
    <property type="evidence" value="ECO:0000318"/>
    <property type="project" value="GO_Central"/>
</dbReference>
<dbReference type="GO" id="GO:1902742">
    <property type="term" value="P:apoptotic process involved in development"/>
    <property type="evidence" value="ECO:0000318"/>
    <property type="project" value="GO_Central"/>
</dbReference>
<feature type="transmembrane region" description="Helical" evidence="7">
    <location>
        <begin position="347"/>
        <end position="369"/>
    </location>
</feature>
<dbReference type="OrthoDB" id="6356248at2759"/>
<dbReference type="KEGG" id="spu:584966"/>
<dbReference type="EnsemblMetazoa" id="XM_030983420">
    <property type="protein sequence ID" value="XP_030839280"/>
    <property type="gene ID" value="LOC584966"/>
</dbReference>
<dbReference type="GO" id="GO:0005886">
    <property type="term" value="C:plasma membrane"/>
    <property type="evidence" value="ECO:0000318"/>
    <property type="project" value="GO_Central"/>
</dbReference>
<feature type="transmembrane region" description="Helical" evidence="7">
    <location>
        <begin position="292"/>
        <end position="311"/>
    </location>
</feature>
<dbReference type="GO" id="GO:0043652">
    <property type="term" value="P:engulfment of apoptotic cell"/>
    <property type="evidence" value="ECO:0000318"/>
    <property type="project" value="GO_Central"/>
</dbReference>
<dbReference type="AlphaFoldDB" id="A0A7M7NTU0"/>
<dbReference type="PANTHER" id="PTHR16024">
    <property type="entry name" value="XK-RELATED PROTEIN"/>
    <property type="match status" value="1"/>
</dbReference>
<feature type="transmembrane region" description="Helical" evidence="7">
    <location>
        <begin position="74"/>
        <end position="96"/>
    </location>
</feature>
<evidence type="ECO:0000256" key="6">
    <source>
        <dbReference type="ARBA" id="ARBA00023136"/>
    </source>
</evidence>
<evidence type="ECO:0000256" key="3">
    <source>
        <dbReference type="ARBA" id="ARBA00022475"/>
    </source>
</evidence>
<keyword evidence="4 7" id="KW-0812">Transmembrane</keyword>
<proteinExistence type="inferred from homology"/>
<feature type="transmembrane region" description="Helical" evidence="7">
    <location>
        <begin position="103"/>
        <end position="124"/>
    </location>
</feature>
<feature type="compositionally biased region" description="Polar residues" evidence="8">
    <location>
        <begin position="29"/>
        <end position="43"/>
    </location>
</feature>
<evidence type="ECO:0000256" key="5">
    <source>
        <dbReference type="ARBA" id="ARBA00022989"/>
    </source>
</evidence>
<evidence type="ECO:0000256" key="8">
    <source>
        <dbReference type="SAM" id="MobiDB-lite"/>
    </source>
</evidence>
<comment type="subcellular location">
    <subcellularLocation>
        <location evidence="1">Cell membrane</location>
        <topology evidence="1">Multi-pass membrane protein</topology>
    </subcellularLocation>
    <subcellularLocation>
        <location evidence="7">Membrane</location>
        <topology evidence="7">Multi-pass membrane protein</topology>
    </subcellularLocation>
</comment>
<dbReference type="PANTHER" id="PTHR16024:SF6">
    <property type="entry name" value="XK-RELATED PROTEIN"/>
    <property type="match status" value="1"/>
</dbReference>
<accession>A0A7M7NTU0</accession>
<evidence type="ECO:0000256" key="1">
    <source>
        <dbReference type="ARBA" id="ARBA00004651"/>
    </source>
</evidence>
<dbReference type="FunCoup" id="A0A7M7NTU0">
    <property type="interactions" value="744"/>
</dbReference>
<evidence type="ECO:0000256" key="7">
    <source>
        <dbReference type="RuleBase" id="RU910716"/>
    </source>
</evidence>